<proteinExistence type="predicted"/>
<evidence type="ECO:0000313" key="2">
    <source>
        <dbReference type="Proteomes" id="UP000712600"/>
    </source>
</evidence>
<accession>A0A8S9Q4R8</accession>
<dbReference type="EMBL" id="QGKX02001347">
    <property type="protein sequence ID" value="KAF3527021.1"/>
    <property type="molecule type" value="Genomic_DNA"/>
</dbReference>
<organism evidence="1 2">
    <name type="scientific">Brassica cretica</name>
    <name type="common">Mustard</name>
    <dbReference type="NCBI Taxonomy" id="69181"/>
    <lineage>
        <taxon>Eukaryota</taxon>
        <taxon>Viridiplantae</taxon>
        <taxon>Streptophyta</taxon>
        <taxon>Embryophyta</taxon>
        <taxon>Tracheophyta</taxon>
        <taxon>Spermatophyta</taxon>
        <taxon>Magnoliopsida</taxon>
        <taxon>eudicotyledons</taxon>
        <taxon>Gunneridae</taxon>
        <taxon>Pentapetalae</taxon>
        <taxon>rosids</taxon>
        <taxon>malvids</taxon>
        <taxon>Brassicales</taxon>
        <taxon>Brassicaceae</taxon>
        <taxon>Brassiceae</taxon>
        <taxon>Brassica</taxon>
    </lineage>
</organism>
<name>A0A8S9Q4R8_BRACR</name>
<sequence length="196" mass="22476">MYPIKARNGSVFEPNKAPSVGLTLGLLDRPFGLWNSGCSDNSMKIQTKRNFRTAMVGSGQLLLDSDKTVELLKSENGENSRWNALERGGGGYGLRAACKISRNAGRKNQRETQREKSPIKREFSIFGWIDQVRVKNDRLWGESDSLNVRRSDRNRSRGVRRDRIKQNKPTLRQSRFLPSTHLDQIMRLEPYWPARA</sequence>
<dbReference type="Proteomes" id="UP000712600">
    <property type="component" value="Unassembled WGS sequence"/>
</dbReference>
<evidence type="ECO:0000313" key="1">
    <source>
        <dbReference type="EMBL" id="KAF3527021.1"/>
    </source>
</evidence>
<comment type="caution">
    <text evidence="1">The sequence shown here is derived from an EMBL/GenBank/DDBJ whole genome shotgun (WGS) entry which is preliminary data.</text>
</comment>
<protein>
    <submittedName>
        <fullName evidence="1">Uncharacterized protein</fullName>
    </submittedName>
</protein>
<gene>
    <name evidence="1" type="ORF">F2Q69_00047067</name>
</gene>
<reference evidence="1" key="1">
    <citation type="submission" date="2019-12" db="EMBL/GenBank/DDBJ databases">
        <title>Genome sequencing and annotation of Brassica cretica.</title>
        <authorList>
            <person name="Studholme D.J."/>
            <person name="Sarris P."/>
        </authorList>
    </citation>
    <scope>NUCLEOTIDE SEQUENCE</scope>
    <source>
        <strain evidence="1">PFS-109/04</strain>
        <tissue evidence="1">Leaf</tissue>
    </source>
</reference>
<dbReference type="AlphaFoldDB" id="A0A8S9Q4R8"/>